<reference evidence="4" key="1">
    <citation type="journal article" date="2019" name="Int. J. Syst. Evol. Microbiol.">
        <title>The Global Catalogue of Microorganisms (GCM) 10K type strain sequencing project: providing services to taxonomists for standard genome sequencing and annotation.</title>
        <authorList>
            <consortium name="The Broad Institute Genomics Platform"/>
            <consortium name="The Broad Institute Genome Sequencing Center for Infectious Disease"/>
            <person name="Wu L."/>
            <person name="Ma J."/>
        </authorList>
    </citation>
    <scope>NUCLEOTIDE SEQUENCE [LARGE SCALE GENOMIC DNA]</scope>
    <source>
        <strain evidence="4">JCM 9377</strain>
    </source>
</reference>
<organism evidence="3 4">
    <name type="scientific">Actinocorallia longicatena</name>
    <dbReference type="NCBI Taxonomy" id="111803"/>
    <lineage>
        <taxon>Bacteria</taxon>
        <taxon>Bacillati</taxon>
        <taxon>Actinomycetota</taxon>
        <taxon>Actinomycetes</taxon>
        <taxon>Streptosporangiales</taxon>
        <taxon>Thermomonosporaceae</taxon>
        <taxon>Actinocorallia</taxon>
    </lineage>
</organism>
<dbReference type="PROSITE" id="PS51832">
    <property type="entry name" value="HD_GYP"/>
    <property type="match status" value="1"/>
</dbReference>
<dbReference type="NCBIfam" id="TIGR00277">
    <property type="entry name" value="HDIG"/>
    <property type="match status" value="1"/>
</dbReference>
<dbReference type="Pfam" id="PF13487">
    <property type="entry name" value="HD_5"/>
    <property type="match status" value="1"/>
</dbReference>
<name>A0ABP6QD45_9ACTN</name>
<dbReference type="Proteomes" id="UP001501237">
    <property type="component" value="Unassembled WGS sequence"/>
</dbReference>
<dbReference type="SUPFAM" id="SSF109604">
    <property type="entry name" value="HD-domain/PDEase-like"/>
    <property type="match status" value="1"/>
</dbReference>
<accession>A0ABP6QD45</accession>
<evidence type="ECO:0000313" key="4">
    <source>
        <dbReference type="Proteomes" id="UP001501237"/>
    </source>
</evidence>
<evidence type="ECO:0000313" key="3">
    <source>
        <dbReference type="EMBL" id="GAA3221139.1"/>
    </source>
</evidence>
<sequence length="369" mass="40599">MNIDDEIRQMAAASHDPHRTQDALQAFLAAAHRLEDDPIDRQRLRELAEDIDTSISTYDRTLASLDRGDCDPLQILDLCVEATDLTDPDGLLADLLKHQLADASPVTLQSRVAQVRAHRAILKAAYRNIPAAPLPGLRVTSADLERVLMVAMAGKDPYTHRHLVRISRLAVLLGQQLGMTATQLEAARLGGLFHDIGKLALSDAILAKSGPLTDEEFRAIQEHTERGALIVEELPEFFDQAPGSVRGLLAQETMSGIRYHHEKYNGMGYPGGLAGDGIPQVARVIAVADCFDAMTSTRSYRAARSAQDALREIRRCSGTEFDPQMVEAFLIAYDTNRDQIDELIRSENAVQDMTPPEPATTDHHFLGQP</sequence>
<comment type="caution">
    <text evidence="3">The sequence shown here is derived from an EMBL/GenBank/DDBJ whole genome shotgun (WGS) entry which is preliminary data.</text>
</comment>
<dbReference type="InterPro" id="IPR003607">
    <property type="entry name" value="HD/PDEase_dom"/>
</dbReference>
<keyword evidence="4" id="KW-1185">Reference proteome</keyword>
<dbReference type="InterPro" id="IPR037522">
    <property type="entry name" value="HD_GYP_dom"/>
</dbReference>
<evidence type="ECO:0000259" key="2">
    <source>
        <dbReference type="PROSITE" id="PS51832"/>
    </source>
</evidence>
<dbReference type="SMART" id="SM00471">
    <property type="entry name" value="HDc"/>
    <property type="match status" value="1"/>
</dbReference>
<evidence type="ECO:0000256" key="1">
    <source>
        <dbReference type="SAM" id="MobiDB-lite"/>
    </source>
</evidence>
<dbReference type="InterPro" id="IPR006675">
    <property type="entry name" value="HDIG_dom"/>
</dbReference>
<dbReference type="InterPro" id="IPR052020">
    <property type="entry name" value="Cyclic_di-GMP/3'3'-cGAMP_PDE"/>
</dbReference>
<dbReference type="EMBL" id="BAAAUV010000011">
    <property type="protein sequence ID" value="GAA3221139.1"/>
    <property type="molecule type" value="Genomic_DNA"/>
</dbReference>
<dbReference type="PANTHER" id="PTHR45228:SF4">
    <property type="entry name" value="LIPOPROTEIN"/>
    <property type="match status" value="1"/>
</dbReference>
<gene>
    <name evidence="3" type="ORF">GCM10010468_46160</name>
</gene>
<proteinExistence type="predicted"/>
<dbReference type="Gene3D" id="1.10.3210.10">
    <property type="entry name" value="Hypothetical protein af1432"/>
    <property type="match status" value="1"/>
</dbReference>
<feature type="domain" description="HD-GYP" evidence="2">
    <location>
        <begin position="137"/>
        <end position="345"/>
    </location>
</feature>
<dbReference type="PANTHER" id="PTHR45228">
    <property type="entry name" value="CYCLIC DI-GMP PHOSPHODIESTERASE TM_0186-RELATED"/>
    <property type="match status" value="1"/>
</dbReference>
<dbReference type="RefSeq" id="WP_344831758.1">
    <property type="nucleotide sequence ID" value="NZ_BAAAUV010000011.1"/>
</dbReference>
<protein>
    <recommendedName>
        <fullName evidence="2">HD-GYP domain-containing protein</fullName>
    </recommendedName>
</protein>
<dbReference type="CDD" id="cd00077">
    <property type="entry name" value="HDc"/>
    <property type="match status" value="1"/>
</dbReference>
<feature type="compositionally biased region" description="Basic and acidic residues" evidence="1">
    <location>
        <begin position="360"/>
        <end position="369"/>
    </location>
</feature>
<feature type="region of interest" description="Disordered" evidence="1">
    <location>
        <begin position="348"/>
        <end position="369"/>
    </location>
</feature>